<feature type="transmembrane region" description="Helical" evidence="7">
    <location>
        <begin position="339"/>
        <end position="361"/>
    </location>
</feature>
<evidence type="ECO:0000259" key="9">
    <source>
        <dbReference type="Pfam" id="PF03522"/>
    </source>
</evidence>
<dbReference type="AlphaFoldDB" id="A0A7S2SQR4"/>
<keyword evidence="4 7" id="KW-0812">Transmembrane</keyword>
<evidence type="ECO:0000313" key="10">
    <source>
        <dbReference type="EMBL" id="CAD9705362.1"/>
    </source>
</evidence>
<keyword evidence="3" id="KW-0813">Transport</keyword>
<comment type="subcellular location">
    <subcellularLocation>
        <location evidence="1">Membrane</location>
        <topology evidence="1">Multi-pass membrane protein</topology>
    </subcellularLocation>
</comment>
<feature type="transmembrane region" description="Helical" evidence="7">
    <location>
        <begin position="432"/>
        <end position="450"/>
    </location>
</feature>
<organism evidence="10">
    <name type="scientific">Mucochytrium quahogii</name>
    <dbReference type="NCBI Taxonomy" id="96639"/>
    <lineage>
        <taxon>Eukaryota</taxon>
        <taxon>Sar</taxon>
        <taxon>Stramenopiles</taxon>
        <taxon>Bigyra</taxon>
        <taxon>Labyrinthulomycetes</taxon>
        <taxon>Thraustochytrida</taxon>
        <taxon>Thraustochytriidae</taxon>
        <taxon>Mucochytrium</taxon>
    </lineage>
</organism>
<dbReference type="FunFam" id="1.20.1740.10:FF:000013">
    <property type="entry name" value="Solute carrier family 12 member"/>
    <property type="match status" value="1"/>
</dbReference>
<dbReference type="GO" id="GO:0015377">
    <property type="term" value="F:chloride:monoatomic cation symporter activity"/>
    <property type="evidence" value="ECO:0007669"/>
    <property type="project" value="InterPro"/>
</dbReference>
<dbReference type="GO" id="GO:0016020">
    <property type="term" value="C:membrane"/>
    <property type="evidence" value="ECO:0007669"/>
    <property type="project" value="UniProtKB-SubCell"/>
</dbReference>
<feature type="transmembrane region" description="Helical" evidence="7">
    <location>
        <begin position="381"/>
        <end position="399"/>
    </location>
</feature>
<feature type="transmembrane region" description="Helical" evidence="7">
    <location>
        <begin position="493"/>
        <end position="513"/>
    </location>
</feature>
<dbReference type="PANTHER" id="PTHR11827:SF72">
    <property type="entry name" value="GH08340P"/>
    <property type="match status" value="1"/>
</dbReference>
<gene>
    <name evidence="10" type="ORF">QSP1433_LOCUS16212</name>
</gene>
<comment type="similarity">
    <text evidence="2">Belongs to the SLC12A transporter family.</text>
</comment>
<evidence type="ECO:0000256" key="3">
    <source>
        <dbReference type="ARBA" id="ARBA00022448"/>
    </source>
</evidence>
<dbReference type="Pfam" id="PF03522">
    <property type="entry name" value="SLC12"/>
    <property type="match status" value="1"/>
</dbReference>
<name>A0A7S2SQR4_9STRA</name>
<evidence type="ECO:0000256" key="1">
    <source>
        <dbReference type="ARBA" id="ARBA00004141"/>
    </source>
</evidence>
<feature type="transmembrane region" description="Helical" evidence="7">
    <location>
        <begin position="106"/>
        <end position="126"/>
    </location>
</feature>
<evidence type="ECO:0000256" key="2">
    <source>
        <dbReference type="ARBA" id="ARBA00010593"/>
    </source>
</evidence>
<dbReference type="EMBL" id="HBHK01025829">
    <property type="protein sequence ID" value="CAD9705362.1"/>
    <property type="molecule type" value="Transcribed_RNA"/>
</dbReference>
<feature type="transmembrane region" description="Helical" evidence="7">
    <location>
        <begin position="218"/>
        <end position="239"/>
    </location>
</feature>
<evidence type="ECO:0008006" key="11">
    <source>
        <dbReference type="Google" id="ProtNLM"/>
    </source>
</evidence>
<dbReference type="Gene3D" id="1.20.1740.10">
    <property type="entry name" value="Amino acid/polyamine transporter I"/>
    <property type="match status" value="1"/>
</dbReference>
<feature type="domain" description="Amino acid permease/ SLC12A" evidence="8">
    <location>
        <begin position="74"/>
        <end position="538"/>
    </location>
</feature>
<dbReference type="Pfam" id="PF00324">
    <property type="entry name" value="AA_permease"/>
    <property type="match status" value="1"/>
</dbReference>
<protein>
    <recommendedName>
        <fullName evidence="11">Amino acid permease/ SLC12A domain-containing protein</fullName>
    </recommendedName>
</protein>
<evidence type="ECO:0000256" key="5">
    <source>
        <dbReference type="ARBA" id="ARBA00022989"/>
    </source>
</evidence>
<accession>A0A7S2SQR4</accession>
<reference evidence="10" key="1">
    <citation type="submission" date="2021-01" db="EMBL/GenBank/DDBJ databases">
        <authorList>
            <person name="Corre E."/>
            <person name="Pelletier E."/>
            <person name="Niang G."/>
            <person name="Scheremetjew M."/>
            <person name="Finn R."/>
            <person name="Kale V."/>
            <person name="Holt S."/>
            <person name="Cochrane G."/>
            <person name="Meng A."/>
            <person name="Brown T."/>
            <person name="Cohen L."/>
        </authorList>
    </citation>
    <scope>NUCLEOTIDE SEQUENCE</scope>
    <source>
        <strain evidence="10">NY070348D</strain>
    </source>
</reference>
<evidence type="ECO:0000256" key="4">
    <source>
        <dbReference type="ARBA" id="ARBA00022692"/>
    </source>
</evidence>
<proteinExistence type="inferred from homology"/>
<evidence type="ECO:0000259" key="8">
    <source>
        <dbReference type="Pfam" id="PF00324"/>
    </source>
</evidence>
<feature type="transmembrane region" description="Helical" evidence="7">
    <location>
        <begin position="194"/>
        <end position="211"/>
    </location>
</feature>
<keyword evidence="5 7" id="KW-1133">Transmembrane helix</keyword>
<dbReference type="InterPro" id="IPR004841">
    <property type="entry name" value="AA-permease/SLC12A_dom"/>
</dbReference>
<keyword evidence="6 7" id="KW-0472">Membrane</keyword>
<feature type="domain" description="SLC12A transporter C-terminal" evidence="9">
    <location>
        <begin position="790"/>
        <end position="884"/>
    </location>
</feature>
<sequence>MSQETDAAGVLFGASCRRRLVLERATSSTIQGCAGEDGLLQANKDEKEVEADHVVAADLQLRTHGKKQGTFMGVYLPVVASMWGVLIFIRFGVIVGYMGWGLSVGFVFLAAFSQALTTLSLCAVLSNTSNYKGGTFGILKRNLGGEMAGVICLLYYLGMTTLASVELLGSVQAIDYILTETTSYNGTSLVGSQYWDQVVLGAPLLVCLVFIRAFDVKYVHSITAFILCVVLCGFFFGFLGQFMTIGSWRGTVGDIEGVTGLNWQTFMDNAGQNYSHPEFNETYLENVIGSTSEAVTENAVEGAGAGLSIIFPMFLGIFQGANKAADLKSPNKNIPKGTFLAIFTSVVVYCTFFLLLAAVAVRDILKTDFLLFDNLTYPTHYIGLVATVLVGIGACVELLEIGPTILQAVADDGLYSFLKTMRLEKMGRTGEPIYAVSVSFVINFALLFVASKYFEFLATVVTMLFLQAYFFMHVAVLLNEFLHPPAWRPAFKYYHWTSAVLGAVTCIVLMFYINYIISLITISCATLLLLMAKFHGEPRREGLSTRMLRLGRALRFILSDELITNRELLREHGMGDGEVDADGEPEPSWIPQILLVCRKPRDLTKEDDYLKIMHLAQQLNDPGVYPYLTIVASVVPHSDMKTFREVRDTNHLRLFSLSQAANLASFPQVVMTREDSSLTGVFQVMAQSVGIGHLKPNVLMMSFSDEDVWNIVFNCNLTKVCMVYKDIKPMVHVHEGTRKAIPDIVIQNSPHPEAAEVCARDEEESESDIEADDVEDEMNVNAFNLDSLYFNKWQRKKKANLKARSGDVHVWWILKNGGLPILISKLLMRSRVWRNCKITIFTTIEGENISDIDTVQATLQVERMLKSMRVDAIVEVIQVSPKTRRIVRDTKMQASSRSLKDSHLERLESIRMSSRNLVNNPAEIKGDTLGVLDEETEYIEQQETLRKRGANLGSKLRKLPTVADLFPDNFANKAKQKSPDDLAEDAVQMYKQLLEQYSKTAELVVLNLPFKQKEFDHSKVGKRVERLVENLERVLFVHLPGDDEDIKQAQKKMNILKSKHYEERHTRNSYPVHPTPIRESWSIPTTCCFVALGRVPQIVTIASHINNPTCPYHQEGVGCRKLFNAC</sequence>
<dbReference type="PANTHER" id="PTHR11827">
    <property type="entry name" value="SOLUTE CARRIER FAMILY 12, CATION COTRANSPORTERS"/>
    <property type="match status" value="1"/>
</dbReference>
<dbReference type="InterPro" id="IPR018491">
    <property type="entry name" value="SLC12_C"/>
</dbReference>
<feature type="transmembrane region" description="Helical" evidence="7">
    <location>
        <begin position="147"/>
        <end position="174"/>
    </location>
</feature>
<dbReference type="InterPro" id="IPR004842">
    <property type="entry name" value="SLC12A_fam"/>
</dbReference>
<feature type="transmembrane region" description="Helical" evidence="7">
    <location>
        <begin position="299"/>
        <end position="318"/>
    </location>
</feature>
<feature type="transmembrane region" description="Helical" evidence="7">
    <location>
        <begin position="74"/>
        <end position="100"/>
    </location>
</feature>
<evidence type="ECO:0000256" key="7">
    <source>
        <dbReference type="SAM" id="Phobius"/>
    </source>
</evidence>
<feature type="transmembrane region" description="Helical" evidence="7">
    <location>
        <begin position="456"/>
        <end position="481"/>
    </location>
</feature>
<evidence type="ECO:0000256" key="6">
    <source>
        <dbReference type="ARBA" id="ARBA00023136"/>
    </source>
</evidence>